<accession>A0ABQ5IZR4</accession>
<gene>
    <name evidence="11" type="ORF">Tco_1122154</name>
</gene>
<keyword evidence="2" id="KW-0479">Metal-binding</keyword>
<keyword evidence="5" id="KW-0460">Magnesium</keyword>
<dbReference type="Gene3D" id="3.30.420.10">
    <property type="entry name" value="Ribonuclease H-like superfamily/Ribonuclease H"/>
    <property type="match status" value="1"/>
</dbReference>
<dbReference type="SUPFAM" id="SSF53098">
    <property type="entry name" value="Ribonuclease H-like"/>
    <property type="match status" value="1"/>
</dbReference>
<evidence type="ECO:0000313" key="12">
    <source>
        <dbReference type="Proteomes" id="UP001151760"/>
    </source>
</evidence>
<dbReference type="EMBL" id="BQNB010021372">
    <property type="protein sequence ID" value="GJU05724.1"/>
    <property type="molecule type" value="Genomic_DNA"/>
</dbReference>
<evidence type="ECO:0000259" key="10">
    <source>
        <dbReference type="Pfam" id="PF13976"/>
    </source>
</evidence>
<evidence type="ECO:0000256" key="7">
    <source>
        <dbReference type="ARBA" id="ARBA00022918"/>
    </source>
</evidence>
<dbReference type="InterPro" id="IPR012337">
    <property type="entry name" value="RNaseH-like_sf"/>
</dbReference>
<dbReference type="PANTHER" id="PTHR42648:SF11">
    <property type="entry name" value="TRANSPOSON TY4-P GAG-POL POLYPROTEIN"/>
    <property type="match status" value="1"/>
</dbReference>
<keyword evidence="12" id="KW-1185">Reference proteome</keyword>
<dbReference type="InterPro" id="IPR036397">
    <property type="entry name" value="RNaseH_sf"/>
</dbReference>
<evidence type="ECO:0000256" key="8">
    <source>
        <dbReference type="ARBA" id="ARBA00022932"/>
    </source>
</evidence>
<keyword evidence="9" id="KW-0233">DNA recombination</keyword>
<keyword evidence="4" id="KW-0378">Hydrolase</keyword>
<sequence>MSQDVLLTVMNSMSLIGESVNMETKRNESCDKCFNLDDELLKSQNAHNDLLKSYTQLEKHLKGKEIVDIVVQILSANIIVPGMFKLDLDPLAPKLLQNREAHIDYLKYTQEQADILWGIVKQAKAKQPLDNALDFACKHAQRTQELLVYVRYTCLNAKKVVVTPKNNVKKVRFAEPLTSSSNIKQCSTSKYGSKPTCNKKNDRISQTPSRNIKIKVEAQPRKVNKKNHVVEPIRDVDVKHSLLNANSEPICATCKKSMFDGVHDMCLLDFVENVNSRAKSAKKHKKQNIWKPTGHVFTEVGLKWKPTGRTFTIVGNSCPLTRITSANVVPPKKTTSHSVETQKPELKVYSRKPKNVKNVGSSKKAKIVESKNANHSEPNHTWGSNATDIPSSSSLVMTVRFGNDHIARIMGYGDYQLGNVTISRVYYVEGVGHNLFSVGQLCDVDFEVAFRKNTCFIYNLEGVDLLSGSQDINLYIISLDDMLKTSLICLLSKASKTKIWLWHRRLSHLNFSTLNKLARDGLARGIPRLKFQKDHLCSACVLGKSKKSSHQPKAEDTNQKKLYLLHMDLCGPMRVASINEKRYILVIVDDYSRFTKVRFLRSKDEAPDAIIKCIKNIQVRLNATVHNV</sequence>
<keyword evidence="3" id="KW-0255">Endonuclease</keyword>
<dbReference type="Pfam" id="PF13976">
    <property type="entry name" value="gag_pre-integrs"/>
    <property type="match status" value="1"/>
</dbReference>
<evidence type="ECO:0000256" key="9">
    <source>
        <dbReference type="ARBA" id="ARBA00023172"/>
    </source>
</evidence>
<keyword evidence="1" id="KW-0540">Nuclease</keyword>
<evidence type="ECO:0000256" key="4">
    <source>
        <dbReference type="ARBA" id="ARBA00022801"/>
    </source>
</evidence>
<evidence type="ECO:0000256" key="5">
    <source>
        <dbReference type="ARBA" id="ARBA00022842"/>
    </source>
</evidence>
<keyword evidence="8" id="KW-0239">DNA-directed DNA polymerase</keyword>
<evidence type="ECO:0000256" key="2">
    <source>
        <dbReference type="ARBA" id="ARBA00022723"/>
    </source>
</evidence>
<keyword evidence="8" id="KW-0808">Transferase</keyword>
<dbReference type="PANTHER" id="PTHR42648">
    <property type="entry name" value="TRANSPOSASE, PUTATIVE-RELATED"/>
    <property type="match status" value="1"/>
</dbReference>
<evidence type="ECO:0000256" key="3">
    <source>
        <dbReference type="ARBA" id="ARBA00022759"/>
    </source>
</evidence>
<keyword evidence="8" id="KW-0548">Nucleotidyltransferase</keyword>
<evidence type="ECO:0000256" key="1">
    <source>
        <dbReference type="ARBA" id="ARBA00022722"/>
    </source>
</evidence>
<feature type="domain" description="GAG-pre-integrase" evidence="10">
    <location>
        <begin position="473"/>
        <end position="545"/>
    </location>
</feature>
<dbReference type="Proteomes" id="UP001151760">
    <property type="component" value="Unassembled WGS sequence"/>
</dbReference>
<reference evidence="11" key="1">
    <citation type="journal article" date="2022" name="Int. J. Mol. Sci.">
        <title>Draft Genome of Tanacetum Coccineum: Genomic Comparison of Closely Related Tanacetum-Family Plants.</title>
        <authorList>
            <person name="Yamashiro T."/>
            <person name="Shiraishi A."/>
            <person name="Nakayama K."/>
            <person name="Satake H."/>
        </authorList>
    </citation>
    <scope>NUCLEOTIDE SEQUENCE</scope>
</reference>
<dbReference type="InterPro" id="IPR039537">
    <property type="entry name" value="Retrotran_Ty1/copia-like"/>
</dbReference>
<dbReference type="InterPro" id="IPR025724">
    <property type="entry name" value="GAG-pre-integrase_dom"/>
</dbReference>
<reference evidence="11" key="2">
    <citation type="submission" date="2022-01" db="EMBL/GenBank/DDBJ databases">
        <authorList>
            <person name="Yamashiro T."/>
            <person name="Shiraishi A."/>
            <person name="Satake H."/>
            <person name="Nakayama K."/>
        </authorList>
    </citation>
    <scope>NUCLEOTIDE SEQUENCE</scope>
</reference>
<keyword evidence="6" id="KW-0229">DNA integration</keyword>
<evidence type="ECO:0000313" key="11">
    <source>
        <dbReference type="EMBL" id="GJU05724.1"/>
    </source>
</evidence>
<protein>
    <submittedName>
        <fullName evidence="11">Retrovirus-related pol polyprotein from transposon TNT 1-94</fullName>
    </submittedName>
</protein>
<keyword evidence="7" id="KW-0695">RNA-directed DNA polymerase</keyword>
<name>A0ABQ5IZR4_9ASTR</name>
<proteinExistence type="predicted"/>
<comment type="caution">
    <text evidence="11">The sequence shown here is derived from an EMBL/GenBank/DDBJ whole genome shotgun (WGS) entry which is preliminary data.</text>
</comment>
<evidence type="ECO:0000256" key="6">
    <source>
        <dbReference type="ARBA" id="ARBA00022908"/>
    </source>
</evidence>
<organism evidence="11 12">
    <name type="scientific">Tanacetum coccineum</name>
    <dbReference type="NCBI Taxonomy" id="301880"/>
    <lineage>
        <taxon>Eukaryota</taxon>
        <taxon>Viridiplantae</taxon>
        <taxon>Streptophyta</taxon>
        <taxon>Embryophyta</taxon>
        <taxon>Tracheophyta</taxon>
        <taxon>Spermatophyta</taxon>
        <taxon>Magnoliopsida</taxon>
        <taxon>eudicotyledons</taxon>
        <taxon>Gunneridae</taxon>
        <taxon>Pentapetalae</taxon>
        <taxon>asterids</taxon>
        <taxon>campanulids</taxon>
        <taxon>Asterales</taxon>
        <taxon>Asteraceae</taxon>
        <taxon>Asteroideae</taxon>
        <taxon>Anthemideae</taxon>
        <taxon>Anthemidinae</taxon>
        <taxon>Tanacetum</taxon>
    </lineage>
</organism>